<gene>
    <name evidence="2" type="ORF">A2Z22_01105</name>
</gene>
<protein>
    <submittedName>
        <fullName evidence="2">Uncharacterized protein</fullName>
    </submittedName>
</protein>
<evidence type="ECO:0000256" key="1">
    <source>
        <dbReference type="SAM" id="Phobius"/>
    </source>
</evidence>
<keyword evidence="1" id="KW-0812">Transmembrane</keyword>
<dbReference type="EMBL" id="MGFS01000025">
    <property type="protein sequence ID" value="OGM11163.1"/>
    <property type="molecule type" value="Genomic_DNA"/>
</dbReference>
<name>A0A1F7X8A1_9BACT</name>
<feature type="transmembrane region" description="Helical" evidence="1">
    <location>
        <begin position="6"/>
        <end position="29"/>
    </location>
</feature>
<feature type="transmembrane region" description="Helical" evidence="1">
    <location>
        <begin position="50"/>
        <end position="70"/>
    </location>
</feature>
<accession>A0A1F7X8A1</accession>
<reference evidence="2 3" key="1">
    <citation type="journal article" date="2016" name="Nat. Commun.">
        <title>Thousands of microbial genomes shed light on interconnected biogeochemical processes in an aquifer system.</title>
        <authorList>
            <person name="Anantharaman K."/>
            <person name="Brown C.T."/>
            <person name="Hug L.A."/>
            <person name="Sharon I."/>
            <person name="Castelle C.J."/>
            <person name="Probst A.J."/>
            <person name="Thomas B.C."/>
            <person name="Singh A."/>
            <person name="Wilkins M.J."/>
            <person name="Karaoz U."/>
            <person name="Brodie E.L."/>
            <person name="Williams K.H."/>
            <person name="Hubbard S.S."/>
            <person name="Banfield J.F."/>
        </authorList>
    </citation>
    <scope>NUCLEOTIDE SEQUENCE [LARGE SCALE GENOMIC DNA]</scope>
</reference>
<evidence type="ECO:0000313" key="2">
    <source>
        <dbReference type="EMBL" id="OGM11163.1"/>
    </source>
</evidence>
<dbReference type="Proteomes" id="UP000177053">
    <property type="component" value="Unassembled WGS sequence"/>
</dbReference>
<proteinExistence type="predicted"/>
<comment type="caution">
    <text evidence="2">The sequence shown here is derived from an EMBL/GenBank/DDBJ whole genome shotgun (WGS) entry which is preliminary data.</text>
</comment>
<dbReference type="AlphaFoldDB" id="A0A1F7X8A1"/>
<organism evidence="2 3">
    <name type="scientific">Candidatus Woesebacteria bacterium RBG_16_34_12</name>
    <dbReference type="NCBI Taxonomy" id="1802480"/>
    <lineage>
        <taxon>Bacteria</taxon>
        <taxon>Candidatus Woeseibacteriota</taxon>
    </lineage>
</organism>
<keyword evidence="1" id="KW-1133">Transmembrane helix</keyword>
<evidence type="ECO:0000313" key="3">
    <source>
        <dbReference type="Proteomes" id="UP000177053"/>
    </source>
</evidence>
<sequence>MDLNKIFVYIFLIGTDLFLWKYALTGLFGSQLLFKRGNEFYIIKGKRTKFFGLLFLSAAIPLGWAILNFLKEEL</sequence>
<keyword evidence="1" id="KW-0472">Membrane</keyword>